<name>A0ABX8B9H6_9BACT</name>
<organism evidence="9 10">
    <name type="scientific">Chloracidobacterium validum</name>
    <dbReference type="NCBI Taxonomy" id="2821543"/>
    <lineage>
        <taxon>Bacteria</taxon>
        <taxon>Pseudomonadati</taxon>
        <taxon>Acidobacteriota</taxon>
        <taxon>Terriglobia</taxon>
        <taxon>Terriglobales</taxon>
        <taxon>Acidobacteriaceae</taxon>
        <taxon>Chloracidobacterium</taxon>
    </lineage>
</organism>
<evidence type="ECO:0000256" key="5">
    <source>
        <dbReference type="ARBA" id="ARBA00022801"/>
    </source>
</evidence>
<evidence type="ECO:0000256" key="3">
    <source>
        <dbReference type="ARBA" id="ARBA00013208"/>
    </source>
</evidence>
<dbReference type="PROSITE" id="PS00761">
    <property type="entry name" value="SPASE_I_3"/>
    <property type="match status" value="1"/>
</dbReference>
<evidence type="ECO:0000256" key="6">
    <source>
        <dbReference type="RuleBase" id="RU362042"/>
    </source>
</evidence>
<dbReference type="Pfam" id="PF10502">
    <property type="entry name" value="Peptidase_S26"/>
    <property type="match status" value="1"/>
</dbReference>
<evidence type="ECO:0000256" key="7">
    <source>
        <dbReference type="SAM" id="MobiDB-lite"/>
    </source>
</evidence>
<comment type="catalytic activity">
    <reaction evidence="1 6">
        <text>Cleavage of hydrophobic, N-terminal signal or leader sequences from secreted and periplasmic proteins.</text>
        <dbReference type="EC" id="3.4.21.89"/>
    </reaction>
</comment>
<dbReference type="PRINTS" id="PR00727">
    <property type="entry name" value="LEADERPTASE"/>
</dbReference>
<keyword evidence="5 6" id="KW-0378">Hydrolase</keyword>
<sequence>MSEPPTEEVLAQAPPAQADGLQPEGADEADEAVIFAQDPLLTLPTFRPLWTVAPNQPLSAGHAFTDEGGVVVSTFTGAPPGWKHWVKEGLSIGRDMLLALVIALLIGLFVIQPVYVKGTSMLPRLREGERLFVNRFIYNFSNIERGDIVVFYYPKNPQESFIKRVIGLPGDEVTLSGGKLYINGKLVPETYLSSDYTTIVSPPRTWIVEPHHYFVMGDNRDASNDSRNWGLVPEMYIYGKAVYRYWPVSEIGFIEDEATTLEPLRSLRRMEPQRELPPAE</sequence>
<dbReference type="EMBL" id="CP072648">
    <property type="protein sequence ID" value="QUW03592.1"/>
    <property type="molecule type" value="Genomic_DNA"/>
</dbReference>
<keyword evidence="6" id="KW-0472">Membrane</keyword>
<keyword evidence="6" id="KW-0645">Protease</keyword>
<keyword evidence="10" id="KW-1185">Reference proteome</keyword>
<proteinExistence type="inferred from homology"/>
<evidence type="ECO:0000256" key="4">
    <source>
        <dbReference type="ARBA" id="ARBA00019232"/>
    </source>
</evidence>
<comment type="similarity">
    <text evidence="2 6">Belongs to the peptidase S26 family.</text>
</comment>
<dbReference type="InterPro" id="IPR019758">
    <property type="entry name" value="Pept_S26A_signal_pept_1_CS"/>
</dbReference>
<dbReference type="Proteomes" id="UP000676506">
    <property type="component" value="Chromosome 1"/>
</dbReference>
<dbReference type="PANTHER" id="PTHR43390:SF1">
    <property type="entry name" value="CHLOROPLAST PROCESSING PEPTIDASE"/>
    <property type="match status" value="1"/>
</dbReference>
<feature type="transmembrane region" description="Helical" evidence="6">
    <location>
        <begin position="96"/>
        <end position="116"/>
    </location>
</feature>
<dbReference type="NCBIfam" id="TIGR02227">
    <property type="entry name" value="sigpep_I_bact"/>
    <property type="match status" value="1"/>
</dbReference>
<dbReference type="GO" id="GO:0009003">
    <property type="term" value="F:signal peptidase activity"/>
    <property type="evidence" value="ECO:0007669"/>
    <property type="project" value="UniProtKB-EC"/>
</dbReference>
<keyword evidence="6" id="KW-1133">Transmembrane helix</keyword>
<accession>A0ABX8B9H6</accession>
<dbReference type="RefSeq" id="WP_211429482.1">
    <property type="nucleotide sequence ID" value="NZ_CP072648.1"/>
</dbReference>
<dbReference type="Gene3D" id="2.10.109.10">
    <property type="entry name" value="Umud Fragment, subunit A"/>
    <property type="match status" value="1"/>
</dbReference>
<evidence type="ECO:0000259" key="8">
    <source>
        <dbReference type="Pfam" id="PF10502"/>
    </source>
</evidence>
<dbReference type="EC" id="3.4.21.89" evidence="3 6"/>
<dbReference type="PROSITE" id="PS00760">
    <property type="entry name" value="SPASE_I_2"/>
    <property type="match status" value="1"/>
</dbReference>
<reference evidence="9 10" key="1">
    <citation type="submission" date="2021-03" db="EMBL/GenBank/DDBJ databases">
        <title>Genomic and phenotypic characterization of Chloracidobacterium isolates provides evidence for multiple species.</title>
        <authorList>
            <person name="Saini M.K."/>
            <person name="Costas A.M.G."/>
            <person name="Tank M."/>
            <person name="Bryant D.A."/>
        </authorList>
    </citation>
    <scope>NUCLEOTIDE SEQUENCE [LARGE SCALE GENOMIC DNA]</scope>
    <source>
        <strain evidence="9 10">BV2-C</strain>
    </source>
</reference>
<gene>
    <name evidence="9" type="primary">lepB</name>
    <name evidence="9" type="ORF">J8C06_03920</name>
</gene>
<evidence type="ECO:0000256" key="1">
    <source>
        <dbReference type="ARBA" id="ARBA00000677"/>
    </source>
</evidence>
<dbReference type="InterPro" id="IPR019533">
    <property type="entry name" value="Peptidase_S26"/>
</dbReference>
<dbReference type="InterPro" id="IPR019757">
    <property type="entry name" value="Pept_S26A_signal_pept_1_Lys-AS"/>
</dbReference>
<dbReference type="CDD" id="cd06530">
    <property type="entry name" value="S26_SPase_I"/>
    <property type="match status" value="1"/>
</dbReference>
<dbReference type="SUPFAM" id="SSF51306">
    <property type="entry name" value="LexA/Signal peptidase"/>
    <property type="match status" value="1"/>
</dbReference>
<feature type="domain" description="Peptidase S26" evidence="8">
    <location>
        <begin position="94"/>
        <end position="246"/>
    </location>
</feature>
<evidence type="ECO:0000313" key="10">
    <source>
        <dbReference type="Proteomes" id="UP000676506"/>
    </source>
</evidence>
<dbReference type="PANTHER" id="PTHR43390">
    <property type="entry name" value="SIGNAL PEPTIDASE I"/>
    <property type="match status" value="1"/>
</dbReference>
<protein>
    <recommendedName>
        <fullName evidence="4 6">Signal peptidase I</fullName>
        <ecNumber evidence="3 6">3.4.21.89</ecNumber>
    </recommendedName>
</protein>
<comment type="subcellular location">
    <subcellularLocation>
        <location evidence="6">Membrane</location>
        <topology evidence="6">Single-pass type II membrane protein</topology>
    </subcellularLocation>
</comment>
<dbReference type="InterPro" id="IPR036286">
    <property type="entry name" value="LexA/Signal_pep-like_sf"/>
</dbReference>
<evidence type="ECO:0000256" key="2">
    <source>
        <dbReference type="ARBA" id="ARBA00009370"/>
    </source>
</evidence>
<evidence type="ECO:0000313" key="9">
    <source>
        <dbReference type="EMBL" id="QUW03592.1"/>
    </source>
</evidence>
<feature type="region of interest" description="Disordered" evidence="7">
    <location>
        <begin position="1"/>
        <end position="24"/>
    </location>
</feature>
<dbReference type="InterPro" id="IPR000223">
    <property type="entry name" value="Pept_S26A_signal_pept_1"/>
</dbReference>
<keyword evidence="6" id="KW-0812">Transmembrane</keyword>